<accession>A0A4Q7P2S9</accession>
<organism evidence="3 4">
    <name type="scientific">Cuneatibacter caecimuris</name>
    <dbReference type="NCBI Taxonomy" id="1796618"/>
    <lineage>
        <taxon>Bacteria</taxon>
        <taxon>Bacillati</taxon>
        <taxon>Bacillota</taxon>
        <taxon>Clostridia</taxon>
        <taxon>Lachnospirales</taxon>
        <taxon>Lachnospiraceae</taxon>
        <taxon>Cuneatibacter</taxon>
    </lineage>
</organism>
<comment type="similarity">
    <text evidence="1">Belongs to the glycosyl hydrolase 25 family.</text>
</comment>
<dbReference type="GO" id="GO:0003796">
    <property type="term" value="F:lysozyme activity"/>
    <property type="evidence" value="ECO:0007669"/>
    <property type="project" value="InterPro"/>
</dbReference>
<evidence type="ECO:0000313" key="3">
    <source>
        <dbReference type="EMBL" id="RZS94211.1"/>
    </source>
</evidence>
<dbReference type="GO" id="GO:0009253">
    <property type="term" value="P:peptidoglycan catabolic process"/>
    <property type="evidence" value="ECO:0007669"/>
    <property type="project" value="InterPro"/>
</dbReference>
<dbReference type="Pfam" id="PF08230">
    <property type="entry name" value="CW_7"/>
    <property type="match status" value="3"/>
</dbReference>
<dbReference type="AlphaFoldDB" id="A0A4Q7P2S9"/>
<dbReference type="PANTHER" id="PTHR34135:SF2">
    <property type="entry name" value="LYSOZYME"/>
    <property type="match status" value="1"/>
</dbReference>
<dbReference type="InterPro" id="IPR038765">
    <property type="entry name" value="Papain-like_cys_pep_sf"/>
</dbReference>
<comment type="caution">
    <text evidence="3">The sequence shown here is derived from an EMBL/GenBank/DDBJ whole genome shotgun (WGS) entry which is preliminary data.</text>
</comment>
<protein>
    <submittedName>
        <fullName evidence="3">GH25 family lysozyme M1 (1,4-beta-N-acetylmuramidase)</fullName>
    </submittedName>
</protein>
<dbReference type="Proteomes" id="UP000292927">
    <property type="component" value="Unassembled WGS sequence"/>
</dbReference>
<feature type="domain" description="Cpl-7 lysozyme C-terminal" evidence="2">
    <location>
        <begin position="479"/>
        <end position="519"/>
    </location>
</feature>
<dbReference type="SUPFAM" id="SSF51445">
    <property type="entry name" value="(Trans)glycosidases"/>
    <property type="match status" value="1"/>
</dbReference>
<dbReference type="InterPro" id="IPR017853">
    <property type="entry name" value="GH"/>
</dbReference>
<evidence type="ECO:0000313" key="4">
    <source>
        <dbReference type="Proteomes" id="UP000292927"/>
    </source>
</evidence>
<dbReference type="InterPro" id="IPR007921">
    <property type="entry name" value="CHAP_dom"/>
</dbReference>
<dbReference type="Pfam" id="PF05257">
    <property type="entry name" value="CHAP"/>
    <property type="match status" value="1"/>
</dbReference>
<reference evidence="3 4" key="1">
    <citation type="submission" date="2019-02" db="EMBL/GenBank/DDBJ databases">
        <title>Genomic Encyclopedia of Type Strains, Phase IV (KMG-IV): sequencing the most valuable type-strain genomes for metagenomic binning, comparative biology and taxonomic classification.</title>
        <authorList>
            <person name="Goeker M."/>
        </authorList>
    </citation>
    <scope>NUCLEOTIDE SEQUENCE [LARGE SCALE GENOMIC DNA]</scope>
    <source>
        <strain evidence="3 4">DSM 29486</strain>
    </source>
</reference>
<dbReference type="InterPro" id="IPR013168">
    <property type="entry name" value="Cpl_7_lyso_C"/>
</dbReference>
<keyword evidence="4" id="KW-1185">Reference proteome</keyword>
<dbReference type="SUPFAM" id="SSF54001">
    <property type="entry name" value="Cysteine proteinases"/>
    <property type="match status" value="1"/>
</dbReference>
<dbReference type="GO" id="GO:0016998">
    <property type="term" value="P:cell wall macromolecule catabolic process"/>
    <property type="evidence" value="ECO:0007669"/>
    <property type="project" value="InterPro"/>
</dbReference>
<evidence type="ECO:0000259" key="2">
    <source>
        <dbReference type="SMART" id="SM01095"/>
    </source>
</evidence>
<dbReference type="Pfam" id="PF01183">
    <property type="entry name" value="Glyco_hydro_25"/>
    <property type="match status" value="1"/>
</dbReference>
<evidence type="ECO:0000256" key="1">
    <source>
        <dbReference type="ARBA" id="ARBA00010646"/>
    </source>
</evidence>
<dbReference type="PROSITE" id="PS51904">
    <property type="entry name" value="GLYCOSYL_HYDROL_F25_2"/>
    <property type="match status" value="1"/>
</dbReference>
<dbReference type="RefSeq" id="WP_130435832.1">
    <property type="nucleotide sequence ID" value="NZ_SGXF01000005.1"/>
</dbReference>
<gene>
    <name evidence="3" type="ORF">EV209_2581</name>
</gene>
<proteinExistence type="inferred from homology"/>
<dbReference type="SMART" id="SM01095">
    <property type="entry name" value="Cpl-7"/>
    <property type="match status" value="3"/>
</dbReference>
<name>A0A4Q7P2S9_9FIRM</name>
<dbReference type="CDD" id="cd06414">
    <property type="entry name" value="GH25_LytC-like"/>
    <property type="match status" value="1"/>
</dbReference>
<sequence length="519" mass="57181">MFKKRGIDISTWQGNIDAGKVKNSGIEFVILREGYRQTADSRFFENARKCKEVGLTVMGVYHFSYALNAEQAKQEAQSCIANLQKAGLGKDTIVFFDFEYDTVTKAAASGVTLGRAECNAHTKAFCETVESFGYKAGIYFNIDYYRNWYDHDLLDKYVKWLADWSGDADYSCSFHQYSSKGSVPGISGNVDMNYYFVEESGTVVTGVTANAVLDVARGWLGYSEANGKFKEILDTYNSHKPLARGYAIKTTDEWCDAFVSACAIKAGAVDLIGTEVGCEKHIEIFEEKGIWIEDGSVKPEVGDVILFNWDDSTQPNDGYADHIGYVEQVYGDTIVCIEGNKGERVDRRTINVGWGYIRGFARPKYAAGTSTVVSPETKKTIDEIANEVIHGAWGNGDARKNSLTAAGYNYAEVQGRVNAILSGKAGVSKKSVDEVAREVIAGKWGNGDARKEALTKAGYNYSEIQNRVNALVSSSKKSVDAVAREVIQGKWGVGEDRKNRLKKAGYDYSAVQSRVNALM</sequence>
<dbReference type="OrthoDB" id="9783374at2"/>
<feature type="domain" description="Cpl-7 lysozyme C-terminal" evidence="2">
    <location>
        <begin position="432"/>
        <end position="473"/>
    </location>
</feature>
<dbReference type="GO" id="GO:0016052">
    <property type="term" value="P:carbohydrate catabolic process"/>
    <property type="evidence" value="ECO:0007669"/>
    <property type="project" value="TreeGrafter"/>
</dbReference>
<feature type="domain" description="Cpl-7 lysozyme C-terminal" evidence="2">
    <location>
        <begin position="381"/>
        <end position="422"/>
    </location>
</feature>
<dbReference type="Gene3D" id="3.20.20.80">
    <property type="entry name" value="Glycosidases"/>
    <property type="match status" value="1"/>
</dbReference>
<dbReference type="PANTHER" id="PTHR34135">
    <property type="entry name" value="LYSOZYME"/>
    <property type="match status" value="1"/>
</dbReference>
<dbReference type="InterPro" id="IPR002053">
    <property type="entry name" value="Glyco_hydro_25"/>
</dbReference>
<dbReference type="EMBL" id="SGXF01000005">
    <property type="protein sequence ID" value="RZS94211.1"/>
    <property type="molecule type" value="Genomic_DNA"/>
</dbReference>